<dbReference type="EMBL" id="BAAAZR010000028">
    <property type="protein sequence ID" value="GAA3831282.1"/>
    <property type="molecule type" value="Genomic_DNA"/>
</dbReference>
<dbReference type="Gene3D" id="3.30.70.120">
    <property type="match status" value="1"/>
</dbReference>
<protein>
    <submittedName>
        <fullName evidence="2">Divalent-cation tolerance protein CutA</fullName>
    </submittedName>
</protein>
<evidence type="ECO:0000313" key="2">
    <source>
        <dbReference type="EMBL" id="GAA3831282.1"/>
    </source>
</evidence>
<dbReference type="PANTHER" id="PTHR23419:SF8">
    <property type="entry name" value="FI09726P"/>
    <property type="match status" value="1"/>
</dbReference>
<evidence type="ECO:0000313" key="3">
    <source>
        <dbReference type="Proteomes" id="UP001500888"/>
    </source>
</evidence>
<dbReference type="SUPFAM" id="SSF54913">
    <property type="entry name" value="GlnB-like"/>
    <property type="match status" value="1"/>
</dbReference>
<dbReference type="PANTHER" id="PTHR23419">
    <property type="entry name" value="DIVALENT CATION TOLERANCE CUTA-RELATED"/>
    <property type="match status" value="1"/>
</dbReference>
<proteinExistence type="inferred from homology"/>
<name>A0ABP7J0P0_9ACTN</name>
<accession>A0ABP7J0P0</accession>
<comment type="caution">
    <text evidence="2">The sequence shown here is derived from an EMBL/GenBank/DDBJ whole genome shotgun (WGS) entry which is preliminary data.</text>
</comment>
<dbReference type="InterPro" id="IPR015867">
    <property type="entry name" value="N-reg_PII/ATP_PRibTrfase_C"/>
</dbReference>
<reference evidence="3" key="1">
    <citation type="journal article" date="2019" name="Int. J. Syst. Evol. Microbiol.">
        <title>The Global Catalogue of Microorganisms (GCM) 10K type strain sequencing project: providing services to taxonomists for standard genome sequencing and annotation.</title>
        <authorList>
            <consortium name="The Broad Institute Genomics Platform"/>
            <consortium name="The Broad Institute Genome Sequencing Center for Infectious Disease"/>
            <person name="Wu L."/>
            <person name="Ma J."/>
        </authorList>
    </citation>
    <scope>NUCLEOTIDE SEQUENCE [LARGE SCALE GENOMIC DNA]</scope>
    <source>
        <strain evidence="3">JCM 16908</strain>
    </source>
</reference>
<sequence length="115" mass="12689">MPEYVQVQVAIDDRAKAAELARSAVSARLAACAQIVGPVTSTYRWKGQVETAEEFLVLVKTTRERSVELVDHIRREHPYETPEIISLPVEGGLDAYLHWIDEETGPGGEARETGG</sequence>
<gene>
    <name evidence="2" type="ORF">GCM10022226_60380</name>
</gene>
<dbReference type="Pfam" id="PF03091">
    <property type="entry name" value="CutA1"/>
    <property type="match status" value="1"/>
</dbReference>
<dbReference type="RefSeq" id="WP_344947745.1">
    <property type="nucleotide sequence ID" value="NZ_BAAAZR010000028.1"/>
</dbReference>
<organism evidence="2 3">
    <name type="scientific">Sphaerisporangium flaviroseum</name>
    <dbReference type="NCBI Taxonomy" id="509199"/>
    <lineage>
        <taxon>Bacteria</taxon>
        <taxon>Bacillati</taxon>
        <taxon>Actinomycetota</taxon>
        <taxon>Actinomycetes</taxon>
        <taxon>Streptosporangiales</taxon>
        <taxon>Streptosporangiaceae</taxon>
        <taxon>Sphaerisporangium</taxon>
    </lineage>
</organism>
<keyword evidence="3" id="KW-1185">Reference proteome</keyword>
<evidence type="ECO:0000256" key="1">
    <source>
        <dbReference type="ARBA" id="ARBA00010169"/>
    </source>
</evidence>
<comment type="similarity">
    <text evidence="1">Belongs to the CutA family.</text>
</comment>
<dbReference type="InterPro" id="IPR004323">
    <property type="entry name" value="Ion_tolerance_CutA"/>
</dbReference>
<dbReference type="InterPro" id="IPR011322">
    <property type="entry name" value="N-reg_PII-like_a/b"/>
</dbReference>
<dbReference type="Proteomes" id="UP001500888">
    <property type="component" value="Unassembled WGS sequence"/>
</dbReference>